<evidence type="ECO:0000256" key="2">
    <source>
        <dbReference type="SAM" id="Coils"/>
    </source>
</evidence>
<dbReference type="SUPFAM" id="SSF53720">
    <property type="entry name" value="ALDH-like"/>
    <property type="match status" value="1"/>
</dbReference>
<dbReference type="EMBL" id="CP000721">
    <property type="protein sequence ID" value="ABR32860.1"/>
    <property type="molecule type" value="Genomic_DNA"/>
</dbReference>
<dbReference type="KEGG" id="cbe:Cbei_0674"/>
<dbReference type="AlphaFoldDB" id="A6LR80"/>
<proteinExistence type="predicted"/>
<keyword evidence="3" id="KW-0472">Membrane</keyword>
<sequence length="488" mass="55199">MDGKIFYNLIGGKEMLLSGKTYKATSEFFIDYSIQCADSNIMDVKIAISKAQNAMEELQSMSVENRKQILMKFIKLISSDEEFEKHITLMSGIPISSSRNQAQELVSFFKDQIDELFVNYEVKNNNIYSRFDPQSIFTPKQGIVYVPLPLLAVRAIGMILPISILLGMPIIVKSNKIIVSFLFKIADILKQLGYPAAGFNIIDFNQMNENASSLNNALINASDVVWTFGDDNSIGYEKTNNQSTGDDVVLKDLFYGKTIINHPYHNHTAIVCNGGDIERSIDIIVESCISFPFECSLKSLYIVEECYEEVKQKLIEKFFNLAEKTGNPLYEGNQIGFCDRDTKESVKNRIIDLEKMGLINILVGVKYDQEQENVSFKNHKMNPLLLETNDELVDILTASPAVGILTIMKCTDINDGIEKINKVLDKKRIGVTFLGKDLKETLPEEVMLKANAIHLKVNVKTVKPDLTCHDGRFYFLLLTELKRILRSE</sequence>
<dbReference type="Pfam" id="PF00171">
    <property type="entry name" value="Aldedh"/>
    <property type="match status" value="1"/>
</dbReference>
<reference evidence="5 6" key="2">
    <citation type="journal article" date="2011" name="BMC Genomics">
        <title>Single-nucleotide resolution analysis of the transcriptome structure of Clostridium beijerinckii NCIMB 8052 using RNA-Seq.</title>
        <authorList>
            <person name="Wang Y."/>
            <person name="Li X."/>
            <person name="Mao Y."/>
            <person name="Blaschek H.P."/>
        </authorList>
    </citation>
    <scope>NUCLEOTIDE SEQUENCE [LARGE SCALE GENOMIC DNA]</scope>
    <source>
        <strain evidence="6">ATCC 51743 / NCIMB 8052</strain>
    </source>
</reference>
<dbReference type="InterPro" id="IPR016162">
    <property type="entry name" value="Ald_DH_N"/>
</dbReference>
<feature type="domain" description="Aldehyde dehydrogenase" evidence="4">
    <location>
        <begin position="34"/>
        <end position="422"/>
    </location>
</feature>
<evidence type="ECO:0000313" key="5">
    <source>
        <dbReference type="EMBL" id="ABR32860.1"/>
    </source>
</evidence>
<dbReference type="InterPro" id="IPR015590">
    <property type="entry name" value="Aldehyde_DH_dom"/>
</dbReference>
<dbReference type="HOGENOM" id="CLU_558623_0_0_9"/>
<feature type="coiled-coil region" evidence="2">
    <location>
        <begin position="41"/>
        <end position="68"/>
    </location>
</feature>
<protein>
    <submittedName>
        <fullName evidence="5">NAD-dependent aldehyde dehydrogenase-like protein</fullName>
    </submittedName>
</protein>
<dbReference type="Proteomes" id="UP000000565">
    <property type="component" value="Chromosome"/>
</dbReference>
<evidence type="ECO:0000256" key="1">
    <source>
        <dbReference type="ARBA" id="ARBA00023002"/>
    </source>
</evidence>
<feature type="transmembrane region" description="Helical" evidence="3">
    <location>
        <begin position="151"/>
        <end position="172"/>
    </location>
</feature>
<dbReference type="RefSeq" id="WP_011968021.1">
    <property type="nucleotide sequence ID" value="NC_009617.1"/>
</dbReference>
<dbReference type="InterPro" id="IPR016163">
    <property type="entry name" value="Ald_DH_C"/>
</dbReference>
<dbReference type="GO" id="GO:0016620">
    <property type="term" value="F:oxidoreductase activity, acting on the aldehyde or oxo group of donors, NAD or NADP as acceptor"/>
    <property type="evidence" value="ECO:0007669"/>
    <property type="project" value="InterPro"/>
</dbReference>
<dbReference type="PANTHER" id="PTHR43353">
    <property type="entry name" value="SUCCINATE-SEMIALDEHYDE DEHYDROGENASE, MITOCHONDRIAL"/>
    <property type="match status" value="1"/>
</dbReference>
<evidence type="ECO:0000259" key="4">
    <source>
        <dbReference type="Pfam" id="PF00171"/>
    </source>
</evidence>
<gene>
    <name evidence="5" type="ordered locus">Cbei_0674</name>
</gene>
<reference evidence="5 6" key="1">
    <citation type="submission" date="2007-06" db="EMBL/GenBank/DDBJ databases">
        <title>Complete sequence of Clostridium beijerinckii NCIMB 8052.</title>
        <authorList>
            <consortium name="US DOE Joint Genome Institute"/>
            <person name="Copeland A."/>
            <person name="Lucas S."/>
            <person name="Lapidus A."/>
            <person name="Barry K."/>
            <person name="Detter J.C."/>
            <person name="Glavina del Rio T."/>
            <person name="Hammon N."/>
            <person name="Israni S."/>
            <person name="Dalin E."/>
            <person name="Tice H."/>
            <person name="Pitluck S."/>
            <person name="Sims D."/>
            <person name="Brettin T."/>
            <person name="Bruce D."/>
            <person name="Tapia R."/>
            <person name="Brainard J."/>
            <person name="Schmutz J."/>
            <person name="Larimer F."/>
            <person name="Land M."/>
            <person name="Hauser L."/>
            <person name="Kyrpides N."/>
            <person name="Mikhailova N."/>
            <person name="Bennet G."/>
            <person name="Cann I."/>
            <person name="Chen J.-S."/>
            <person name="Contreras A.L."/>
            <person name="Jones D."/>
            <person name="Kashket E."/>
            <person name="Mitchell W."/>
            <person name="Stoddard S."/>
            <person name="Schwarz W."/>
            <person name="Qureshi N."/>
            <person name="Young M."/>
            <person name="Shi Z."/>
            <person name="Ezeji T."/>
            <person name="White B."/>
            <person name="Blaschek H."/>
            <person name="Richardson P."/>
        </authorList>
    </citation>
    <scope>NUCLEOTIDE SEQUENCE [LARGE SCALE GENOMIC DNA]</scope>
    <source>
        <strain evidence="6">ATCC 51743 / NCIMB 8052</strain>
    </source>
</reference>
<dbReference type="Gene3D" id="3.40.605.10">
    <property type="entry name" value="Aldehyde Dehydrogenase, Chain A, domain 1"/>
    <property type="match status" value="1"/>
</dbReference>
<dbReference type="PANTHER" id="PTHR43353:SF5">
    <property type="entry name" value="SUCCINATE-SEMIALDEHYDE DEHYDROGENASE, MITOCHONDRIAL"/>
    <property type="match status" value="1"/>
</dbReference>
<name>A6LR80_CLOB8</name>
<dbReference type="Gene3D" id="3.40.309.10">
    <property type="entry name" value="Aldehyde Dehydrogenase, Chain A, domain 2"/>
    <property type="match status" value="1"/>
</dbReference>
<evidence type="ECO:0000256" key="3">
    <source>
        <dbReference type="SAM" id="Phobius"/>
    </source>
</evidence>
<accession>A6LR80</accession>
<dbReference type="eggNOG" id="COG1012">
    <property type="taxonomic scope" value="Bacteria"/>
</dbReference>
<keyword evidence="1" id="KW-0560">Oxidoreductase</keyword>
<keyword evidence="3" id="KW-1133">Transmembrane helix</keyword>
<evidence type="ECO:0000313" key="6">
    <source>
        <dbReference type="Proteomes" id="UP000000565"/>
    </source>
</evidence>
<keyword evidence="2" id="KW-0175">Coiled coil</keyword>
<organism evidence="5 6">
    <name type="scientific">Clostridium beijerinckii (strain ATCC 51743 / NCIMB 8052)</name>
    <name type="common">Clostridium acetobutylicum</name>
    <dbReference type="NCBI Taxonomy" id="290402"/>
    <lineage>
        <taxon>Bacteria</taxon>
        <taxon>Bacillati</taxon>
        <taxon>Bacillota</taxon>
        <taxon>Clostridia</taxon>
        <taxon>Eubacteriales</taxon>
        <taxon>Clostridiaceae</taxon>
        <taxon>Clostridium</taxon>
    </lineage>
</organism>
<dbReference type="InterPro" id="IPR050740">
    <property type="entry name" value="Aldehyde_DH_Superfamily"/>
</dbReference>
<keyword evidence="3" id="KW-0812">Transmembrane</keyword>
<reference evidence="5 6" key="3">
    <citation type="journal article" date="2012" name="BMC Genomics">
        <title>Genome-wide dynamic transcriptional profiling in clostridium beijerinckii NCIMB 8052 using single-nucleotide resolution RNA-Seq.</title>
        <authorList>
            <person name="Wang Y."/>
            <person name="Li X."/>
            <person name="Mao Y."/>
            <person name="Blaschek H.P."/>
        </authorList>
    </citation>
    <scope>NUCLEOTIDE SEQUENCE [LARGE SCALE GENOMIC DNA]</scope>
    <source>
        <strain evidence="6">ATCC 51743 / NCIMB 8052</strain>
    </source>
</reference>
<dbReference type="InterPro" id="IPR016161">
    <property type="entry name" value="Ald_DH/histidinol_DH"/>
</dbReference>